<feature type="domain" description="Helix-turn-helix type 11" evidence="1">
    <location>
        <begin position="18"/>
        <end position="72"/>
    </location>
</feature>
<sequence length="238" mass="26647">MLDCFDSFCQGGLMRTTRLFSILDELRSRRLPVSAEVLAGLLNVSVRTIYRDMATLQSMGAPVRGESGLGFQIEEGTFLPPLHFAPDELDALLIGMRMVQSRVDSTLADAASRALNKIGSVLPDHHDHLFLDSPLLVHSLASGKPSLKNDILSELCDVIRIKERVEIHYVDGNGGSTSRYVRPLGVVCFDSVWLFIAWCDLRQNFRSFRVDRVELVSRTGDIFKDKLGEGFKDYIRSL</sequence>
<comment type="caution">
    <text evidence="3">The sequence shown here is derived from an EMBL/GenBank/DDBJ whole genome shotgun (WGS) entry which is preliminary data.</text>
</comment>
<dbReference type="Proteomes" id="UP001139522">
    <property type="component" value="Unassembled WGS sequence"/>
</dbReference>
<gene>
    <name evidence="3" type="ORF">M3I01_015405</name>
</gene>
<dbReference type="Pfam" id="PF13280">
    <property type="entry name" value="WYL"/>
    <property type="match status" value="1"/>
</dbReference>
<dbReference type="InterPro" id="IPR026881">
    <property type="entry name" value="WYL_dom"/>
</dbReference>
<protein>
    <submittedName>
        <fullName evidence="3">YafY family protein</fullName>
    </submittedName>
</protein>
<dbReference type="RefSeq" id="WP_255896792.1">
    <property type="nucleotide sequence ID" value="NZ_JAMZEG020000004.1"/>
</dbReference>
<dbReference type="InterPro" id="IPR051534">
    <property type="entry name" value="CBASS_pafABC_assoc_protein"/>
</dbReference>
<dbReference type="InterPro" id="IPR013196">
    <property type="entry name" value="HTH_11"/>
</dbReference>
<accession>A0ABT5WHH2</accession>
<proteinExistence type="predicted"/>
<dbReference type="PROSITE" id="PS52050">
    <property type="entry name" value="WYL"/>
    <property type="match status" value="1"/>
</dbReference>
<evidence type="ECO:0000259" key="1">
    <source>
        <dbReference type="Pfam" id="PF08279"/>
    </source>
</evidence>
<dbReference type="InterPro" id="IPR036388">
    <property type="entry name" value="WH-like_DNA-bd_sf"/>
</dbReference>
<dbReference type="InterPro" id="IPR036390">
    <property type="entry name" value="WH_DNA-bd_sf"/>
</dbReference>
<dbReference type="Gene3D" id="1.10.10.10">
    <property type="entry name" value="Winged helix-like DNA-binding domain superfamily/Winged helix DNA-binding domain"/>
    <property type="match status" value="1"/>
</dbReference>
<reference evidence="3" key="1">
    <citation type="submission" date="2023-01" db="EMBL/GenBank/DDBJ databases">
        <title>Psychroserpens sp. MSW6 and Marinomonas sp. RSW2, isolated from seawater.</title>
        <authorList>
            <person name="Kristyanto S."/>
            <person name="Jung J."/>
            <person name="Kim J.M."/>
            <person name="Jeon C.O."/>
        </authorList>
    </citation>
    <scope>NUCLEOTIDE SEQUENCE</scope>
    <source>
        <strain evidence="3">RSW2</strain>
    </source>
</reference>
<organism evidence="3 4">
    <name type="scientific">Marinomonas maritima</name>
    <dbReference type="NCBI Taxonomy" id="2940935"/>
    <lineage>
        <taxon>Bacteria</taxon>
        <taxon>Pseudomonadati</taxon>
        <taxon>Pseudomonadota</taxon>
        <taxon>Gammaproteobacteria</taxon>
        <taxon>Oceanospirillales</taxon>
        <taxon>Oceanospirillaceae</taxon>
        <taxon>Marinomonas</taxon>
    </lineage>
</organism>
<evidence type="ECO:0000313" key="4">
    <source>
        <dbReference type="Proteomes" id="UP001139522"/>
    </source>
</evidence>
<evidence type="ECO:0000313" key="3">
    <source>
        <dbReference type="EMBL" id="MDE8604257.1"/>
    </source>
</evidence>
<keyword evidence="4" id="KW-1185">Reference proteome</keyword>
<dbReference type="SUPFAM" id="SSF46785">
    <property type="entry name" value="Winged helix' DNA-binding domain"/>
    <property type="match status" value="1"/>
</dbReference>
<name>A0ABT5WHH2_9GAMM</name>
<dbReference type="PANTHER" id="PTHR34580">
    <property type="match status" value="1"/>
</dbReference>
<evidence type="ECO:0000259" key="2">
    <source>
        <dbReference type="Pfam" id="PF13280"/>
    </source>
</evidence>
<feature type="domain" description="WYL" evidence="2">
    <location>
        <begin position="151"/>
        <end position="214"/>
    </location>
</feature>
<dbReference type="PANTHER" id="PTHR34580:SF3">
    <property type="entry name" value="PROTEIN PAFB"/>
    <property type="match status" value="1"/>
</dbReference>
<dbReference type="EMBL" id="JAMZEG020000004">
    <property type="protein sequence ID" value="MDE8604257.1"/>
    <property type="molecule type" value="Genomic_DNA"/>
</dbReference>
<dbReference type="Pfam" id="PF08279">
    <property type="entry name" value="HTH_11"/>
    <property type="match status" value="1"/>
</dbReference>